<evidence type="ECO:0000256" key="2">
    <source>
        <dbReference type="ARBA" id="ARBA00004370"/>
    </source>
</evidence>
<gene>
    <name evidence="11" type="ORF">EV210_10890</name>
</gene>
<dbReference type="Gene3D" id="1.10.287.130">
    <property type="match status" value="1"/>
</dbReference>
<dbReference type="Pfam" id="PF00512">
    <property type="entry name" value="HisKA"/>
    <property type="match status" value="1"/>
</dbReference>
<dbReference type="PROSITE" id="PS50109">
    <property type="entry name" value="HIS_KIN"/>
    <property type="match status" value="1"/>
</dbReference>
<proteinExistence type="predicted"/>
<dbReference type="Gene3D" id="3.30.565.10">
    <property type="entry name" value="Histidine kinase-like ATPase, C-terminal domain"/>
    <property type="match status" value="1"/>
</dbReference>
<evidence type="ECO:0000256" key="5">
    <source>
        <dbReference type="ARBA" id="ARBA00022679"/>
    </source>
</evidence>
<keyword evidence="12" id="KW-1185">Reference proteome</keyword>
<name>A0A4R1Q4K7_9FIRM</name>
<dbReference type="InterPro" id="IPR003661">
    <property type="entry name" value="HisK_dim/P_dom"/>
</dbReference>
<protein>
    <recommendedName>
        <fullName evidence="3">histidine kinase</fullName>
        <ecNumber evidence="3">2.7.13.3</ecNumber>
    </recommendedName>
</protein>
<dbReference type="SMART" id="SM00387">
    <property type="entry name" value="HATPase_c"/>
    <property type="match status" value="1"/>
</dbReference>
<accession>A0A4R1Q4K7</accession>
<feature type="transmembrane region" description="Helical" evidence="9">
    <location>
        <begin position="12"/>
        <end position="32"/>
    </location>
</feature>
<dbReference type="GO" id="GO:0004721">
    <property type="term" value="F:phosphoprotein phosphatase activity"/>
    <property type="evidence" value="ECO:0007669"/>
    <property type="project" value="TreeGrafter"/>
</dbReference>
<evidence type="ECO:0000256" key="4">
    <source>
        <dbReference type="ARBA" id="ARBA00022553"/>
    </source>
</evidence>
<dbReference type="InterPro" id="IPR005467">
    <property type="entry name" value="His_kinase_dom"/>
</dbReference>
<dbReference type="RefSeq" id="WP_132081113.1">
    <property type="nucleotide sequence ID" value="NZ_DAMAKO010000001.1"/>
</dbReference>
<dbReference type="SUPFAM" id="SSF55874">
    <property type="entry name" value="ATPase domain of HSP90 chaperone/DNA topoisomerase II/histidine kinase"/>
    <property type="match status" value="1"/>
</dbReference>
<dbReference type="SUPFAM" id="SSF47384">
    <property type="entry name" value="Homodimeric domain of signal transducing histidine kinase"/>
    <property type="match status" value="1"/>
</dbReference>
<feature type="domain" description="Histidine kinase" evidence="10">
    <location>
        <begin position="214"/>
        <end position="426"/>
    </location>
</feature>
<dbReference type="SMART" id="SM00388">
    <property type="entry name" value="HisKA"/>
    <property type="match status" value="1"/>
</dbReference>
<keyword evidence="5" id="KW-0808">Transferase</keyword>
<keyword evidence="6" id="KW-0418">Kinase</keyword>
<dbReference type="InterPro" id="IPR003594">
    <property type="entry name" value="HATPase_dom"/>
</dbReference>
<keyword evidence="9" id="KW-0812">Transmembrane</keyword>
<dbReference type="InterPro" id="IPR050351">
    <property type="entry name" value="BphY/WalK/GraS-like"/>
</dbReference>
<dbReference type="Pfam" id="PF02518">
    <property type="entry name" value="HATPase_c"/>
    <property type="match status" value="1"/>
</dbReference>
<evidence type="ECO:0000256" key="7">
    <source>
        <dbReference type="ARBA" id="ARBA00023012"/>
    </source>
</evidence>
<dbReference type="OrthoDB" id="9786919at2"/>
<comment type="catalytic activity">
    <reaction evidence="1">
        <text>ATP + protein L-histidine = ADP + protein N-phospho-L-histidine.</text>
        <dbReference type="EC" id="2.7.13.3"/>
    </reaction>
</comment>
<dbReference type="PRINTS" id="PR00344">
    <property type="entry name" value="BCTRLSENSOR"/>
</dbReference>
<dbReference type="PANTHER" id="PTHR45453:SF1">
    <property type="entry name" value="PHOSPHATE REGULON SENSOR PROTEIN PHOR"/>
    <property type="match status" value="1"/>
</dbReference>
<keyword evidence="8 9" id="KW-0472">Membrane</keyword>
<dbReference type="CDD" id="cd00082">
    <property type="entry name" value="HisKA"/>
    <property type="match status" value="1"/>
</dbReference>
<evidence type="ECO:0000313" key="11">
    <source>
        <dbReference type="EMBL" id="TCL36451.1"/>
    </source>
</evidence>
<dbReference type="AlphaFoldDB" id="A0A4R1Q4K7"/>
<dbReference type="InterPro" id="IPR004358">
    <property type="entry name" value="Sig_transdc_His_kin-like_C"/>
</dbReference>
<dbReference type="GO" id="GO:0000155">
    <property type="term" value="F:phosphorelay sensor kinase activity"/>
    <property type="evidence" value="ECO:0007669"/>
    <property type="project" value="InterPro"/>
</dbReference>
<dbReference type="CDD" id="cd00075">
    <property type="entry name" value="HATPase"/>
    <property type="match status" value="1"/>
</dbReference>
<keyword evidence="9" id="KW-1133">Transmembrane helix</keyword>
<reference evidence="11 12" key="1">
    <citation type="submission" date="2019-03" db="EMBL/GenBank/DDBJ databases">
        <title>Genomic Encyclopedia of Type Strains, Phase IV (KMG-IV): sequencing the most valuable type-strain genomes for metagenomic binning, comparative biology and taxonomic classification.</title>
        <authorList>
            <person name="Goeker M."/>
        </authorList>
    </citation>
    <scope>NUCLEOTIDE SEQUENCE [LARGE SCALE GENOMIC DNA]</scope>
    <source>
        <strain evidence="11 12">DSM 15969</strain>
    </source>
</reference>
<evidence type="ECO:0000256" key="8">
    <source>
        <dbReference type="ARBA" id="ARBA00023136"/>
    </source>
</evidence>
<sequence>MFDKLRLKLTFINVSIILLLFLLLTAGTYSYSRGEIARRSDMISNRLITEIKSGLVTDLPVRRGPLPPPLRTGPAVPSGELHPPDVPPGPSFFFVKTDFNGVIQSHSSNQSLLADELAALVKTAVRENTPRGIVYLGKSEYPYQRAELETEEGLVILFQDFTRENDLLRIQLTALTFTGLICLILSFFGSFFMAHRAMIPIQTAWRQQKDFLSDASHELRTPLTVIQTNLDVVMSNHTETVASQLKWLNNIQEESINMHKIVDSLLFLARADSNQQLLDKQFFSLNAALIRAVDPFEPLAAAKGITLEVLAKTALSCYGDEMRLKQVICILLDNAIRHTPRGGKISIQLSQLNQETVLTVTDSGEGIEAKHLDKIFDRFYQVDNSRSKGGSGLGLAIAKLIVESHNGYIQVHSSPGAGTTFIVHLP</sequence>
<dbReference type="FunFam" id="3.30.565.10:FF:000006">
    <property type="entry name" value="Sensor histidine kinase WalK"/>
    <property type="match status" value="1"/>
</dbReference>
<comment type="subcellular location">
    <subcellularLocation>
        <location evidence="2">Membrane</location>
    </subcellularLocation>
</comment>
<dbReference type="FunFam" id="1.10.287.130:FF:000001">
    <property type="entry name" value="Two-component sensor histidine kinase"/>
    <property type="match status" value="1"/>
</dbReference>
<dbReference type="Proteomes" id="UP000295063">
    <property type="component" value="Unassembled WGS sequence"/>
</dbReference>
<dbReference type="InterPro" id="IPR036890">
    <property type="entry name" value="HATPase_C_sf"/>
</dbReference>
<evidence type="ECO:0000256" key="6">
    <source>
        <dbReference type="ARBA" id="ARBA00022777"/>
    </source>
</evidence>
<dbReference type="InterPro" id="IPR036097">
    <property type="entry name" value="HisK_dim/P_sf"/>
</dbReference>
<dbReference type="EMBL" id="SLUI01000008">
    <property type="protein sequence ID" value="TCL36451.1"/>
    <property type="molecule type" value="Genomic_DNA"/>
</dbReference>
<keyword evidence="4" id="KW-0597">Phosphoprotein</keyword>
<evidence type="ECO:0000256" key="1">
    <source>
        <dbReference type="ARBA" id="ARBA00000085"/>
    </source>
</evidence>
<evidence type="ECO:0000256" key="3">
    <source>
        <dbReference type="ARBA" id="ARBA00012438"/>
    </source>
</evidence>
<keyword evidence="7" id="KW-0902">Two-component regulatory system</keyword>
<feature type="transmembrane region" description="Helical" evidence="9">
    <location>
        <begin position="172"/>
        <end position="194"/>
    </location>
</feature>
<evidence type="ECO:0000256" key="9">
    <source>
        <dbReference type="SAM" id="Phobius"/>
    </source>
</evidence>
<dbReference type="GO" id="GO:0016036">
    <property type="term" value="P:cellular response to phosphate starvation"/>
    <property type="evidence" value="ECO:0007669"/>
    <property type="project" value="TreeGrafter"/>
</dbReference>
<organism evidence="11 12">
    <name type="scientific">Anaerospora hongkongensis</name>
    <dbReference type="NCBI Taxonomy" id="244830"/>
    <lineage>
        <taxon>Bacteria</taxon>
        <taxon>Bacillati</taxon>
        <taxon>Bacillota</taxon>
        <taxon>Negativicutes</taxon>
        <taxon>Selenomonadales</taxon>
        <taxon>Sporomusaceae</taxon>
        <taxon>Anaerospora</taxon>
    </lineage>
</organism>
<comment type="caution">
    <text evidence="11">The sequence shown here is derived from an EMBL/GenBank/DDBJ whole genome shotgun (WGS) entry which is preliminary data.</text>
</comment>
<dbReference type="PANTHER" id="PTHR45453">
    <property type="entry name" value="PHOSPHATE REGULON SENSOR PROTEIN PHOR"/>
    <property type="match status" value="1"/>
</dbReference>
<dbReference type="EC" id="2.7.13.3" evidence="3"/>
<evidence type="ECO:0000313" key="12">
    <source>
        <dbReference type="Proteomes" id="UP000295063"/>
    </source>
</evidence>
<dbReference type="GO" id="GO:0005886">
    <property type="term" value="C:plasma membrane"/>
    <property type="evidence" value="ECO:0007669"/>
    <property type="project" value="TreeGrafter"/>
</dbReference>
<evidence type="ECO:0000259" key="10">
    <source>
        <dbReference type="PROSITE" id="PS50109"/>
    </source>
</evidence>